<gene>
    <name evidence="2" type="ORF">HII31_03281</name>
</gene>
<evidence type="ECO:0000256" key="1">
    <source>
        <dbReference type="SAM" id="SignalP"/>
    </source>
</evidence>
<organism evidence="2 3">
    <name type="scientific">Pseudocercospora fuligena</name>
    <dbReference type="NCBI Taxonomy" id="685502"/>
    <lineage>
        <taxon>Eukaryota</taxon>
        <taxon>Fungi</taxon>
        <taxon>Dikarya</taxon>
        <taxon>Ascomycota</taxon>
        <taxon>Pezizomycotina</taxon>
        <taxon>Dothideomycetes</taxon>
        <taxon>Dothideomycetidae</taxon>
        <taxon>Mycosphaerellales</taxon>
        <taxon>Mycosphaerellaceae</taxon>
        <taxon>Pseudocercospora</taxon>
    </lineage>
</organism>
<dbReference type="EMBL" id="JABCIY010000040">
    <property type="protein sequence ID" value="KAF7195389.1"/>
    <property type="molecule type" value="Genomic_DNA"/>
</dbReference>
<accession>A0A8H6VP64</accession>
<evidence type="ECO:0000313" key="3">
    <source>
        <dbReference type="Proteomes" id="UP000660729"/>
    </source>
</evidence>
<name>A0A8H6VP64_9PEZI</name>
<proteinExistence type="predicted"/>
<protein>
    <submittedName>
        <fullName evidence="2">Uncharacterized protein</fullName>
    </submittedName>
</protein>
<evidence type="ECO:0000313" key="2">
    <source>
        <dbReference type="EMBL" id="KAF7195389.1"/>
    </source>
</evidence>
<keyword evidence="3" id="KW-1185">Reference proteome</keyword>
<feature type="signal peptide" evidence="1">
    <location>
        <begin position="1"/>
        <end position="22"/>
    </location>
</feature>
<feature type="chain" id="PRO_5034695821" evidence="1">
    <location>
        <begin position="23"/>
        <end position="119"/>
    </location>
</feature>
<dbReference type="OrthoDB" id="10371283at2759"/>
<sequence length="119" mass="12836">MLRFTTVILLSILYINVASTRATTTQVKVFETDPPPPNTQACAGKPYTSGWAFYSTTIIVPYADGVGCENVKNHLIVTIGDVSSPRPQLRSCDATPAGEFKVEGSKVGIDGRCRKPCDL</sequence>
<dbReference type="Proteomes" id="UP000660729">
    <property type="component" value="Unassembled WGS sequence"/>
</dbReference>
<dbReference type="AlphaFoldDB" id="A0A8H6VP64"/>
<keyword evidence="1" id="KW-0732">Signal</keyword>
<comment type="caution">
    <text evidence="2">The sequence shown here is derived from an EMBL/GenBank/DDBJ whole genome shotgun (WGS) entry which is preliminary data.</text>
</comment>
<reference evidence="2" key="1">
    <citation type="submission" date="2020-04" db="EMBL/GenBank/DDBJ databases">
        <title>Draft genome resource of the tomato pathogen Pseudocercospora fuligena.</title>
        <authorList>
            <person name="Zaccaron A."/>
        </authorList>
    </citation>
    <scope>NUCLEOTIDE SEQUENCE</scope>
    <source>
        <strain evidence="2">PF001</strain>
    </source>
</reference>